<dbReference type="GeneID" id="5887673"/>
<dbReference type="FunCoup" id="A9UPE6">
    <property type="interactions" value="307"/>
</dbReference>
<accession>A9UPE6</accession>
<name>A9UPE6_MONBE</name>
<proteinExistence type="predicted"/>
<dbReference type="Proteomes" id="UP000001357">
    <property type="component" value="Unassembled WGS sequence"/>
</dbReference>
<dbReference type="InParanoid" id="A9UPE6"/>
<dbReference type="InterPro" id="IPR042360">
    <property type="entry name" value="AIMP2"/>
</dbReference>
<gene>
    <name evidence="2" type="ORF">MONBRDRAFT_35487</name>
</gene>
<dbReference type="InterPro" id="IPR036282">
    <property type="entry name" value="Glutathione-S-Trfase_C_sf"/>
</dbReference>
<dbReference type="GO" id="GO:0017101">
    <property type="term" value="C:aminoacyl-tRNA synthetase multienzyme complex"/>
    <property type="evidence" value="ECO:0000318"/>
    <property type="project" value="GO_Central"/>
</dbReference>
<dbReference type="SUPFAM" id="SSF47616">
    <property type="entry name" value="GST C-terminal domain-like"/>
    <property type="match status" value="1"/>
</dbReference>
<dbReference type="EMBL" id="CH991543">
    <property type="protein sequence ID" value="EDQ92406.1"/>
    <property type="molecule type" value="Genomic_DNA"/>
</dbReference>
<protein>
    <submittedName>
        <fullName evidence="2">Uncharacterized protein</fullName>
    </submittedName>
</protein>
<dbReference type="STRING" id="81824.A9UPE6"/>
<dbReference type="PANTHER" id="PTHR13438:SF2">
    <property type="entry name" value="AMINOACYL TRNA SYNTHASE COMPLEX-INTERACTING MULTIFUNCTIONAL PROTEIN 2"/>
    <property type="match status" value="1"/>
</dbReference>
<sequence length="306" mass="32927">MAASLNRVYAVDPLFQLQDGDVRIASNMYTMDPLILTEVAAPGAASGSREQILERRQLNILSQLHQLEQKLDKLLGGGAAGPKQGKHGEILPGSDAANPKPAAVDVALSMNPKSPAKVALTVAAWLQQREHKTCDVRQFWHSTLSDQPAHFREHATLPAAKLPCDLRLNIIYKDEAEAVLRASPASDAAMKGDLNAARYLCRSFGSALYPNNPMLALQVDECLDYVNDLATGTSKEAKPALKALNEKLGKSAHLVGTSMTLADIGLFFAAQSTKASSLPSNIKKFVKEHEADSLFVFANDVLACLA</sequence>
<evidence type="ECO:0000256" key="1">
    <source>
        <dbReference type="SAM" id="MobiDB-lite"/>
    </source>
</evidence>
<dbReference type="RefSeq" id="XP_001742168.1">
    <property type="nucleotide sequence ID" value="XM_001742116.1"/>
</dbReference>
<dbReference type="AlphaFoldDB" id="A9UPE6"/>
<keyword evidence="3" id="KW-1185">Reference proteome</keyword>
<dbReference type="PANTHER" id="PTHR13438">
    <property type="entry name" value="AMINOACYL TRNA SYNTHASE COMPLEX-INTERACTING MULTIFUNCTIONAL PROTEIN"/>
    <property type="match status" value="1"/>
</dbReference>
<reference evidence="2 3" key="1">
    <citation type="journal article" date="2008" name="Nature">
        <title>The genome of the choanoflagellate Monosiga brevicollis and the origin of metazoans.</title>
        <authorList>
            <consortium name="JGI Sequencing"/>
            <person name="King N."/>
            <person name="Westbrook M.J."/>
            <person name="Young S.L."/>
            <person name="Kuo A."/>
            <person name="Abedin M."/>
            <person name="Chapman J."/>
            <person name="Fairclough S."/>
            <person name="Hellsten U."/>
            <person name="Isogai Y."/>
            <person name="Letunic I."/>
            <person name="Marr M."/>
            <person name="Pincus D."/>
            <person name="Putnam N."/>
            <person name="Rokas A."/>
            <person name="Wright K.J."/>
            <person name="Zuzow R."/>
            <person name="Dirks W."/>
            <person name="Good M."/>
            <person name="Goodstein D."/>
            <person name="Lemons D."/>
            <person name="Li W."/>
            <person name="Lyons J.B."/>
            <person name="Morris A."/>
            <person name="Nichols S."/>
            <person name="Richter D.J."/>
            <person name="Salamov A."/>
            <person name="Bork P."/>
            <person name="Lim W.A."/>
            <person name="Manning G."/>
            <person name="Miller W.T."/>
            <person name="McGinnis W."/>
            <person name="Shapiro H."/>
            <person name="Tjian R."/>
            <person name="Grigoriev I.V."/>
            <person name="Rokhsar D."/>
        </authorList>
    </citation>
    <scope>NUCLEOTIDE SEQUENCE [LARGE SCALE GENOMIC DNA]</scope>
    <source>
        <strain evidence="3">MX1 / ATCC 50154</strain>
    </source>
</reference>
<evidence type="ECO:0000313" key="2">
    <source>
        <dbReference type="EMBL" id="EDQ92406.1"/>
    </source>
</evidence>
<feature type="region of interest" description="Disordered" evidence="1">
    <location>
        <begin position="76"/>
        <end position="96"/>
    </location>
</feature>
<dbReference type="KEGG" id="mbr:MONBRDRAFT_35487"/>
<organism evidence="2 3">
    <name type="scientific">Monosiga brevicollis</name>
    <name type="common">Choanoflagellate</name>
    <dbReference type="NCBI Taxonomy" id="81824"/>
    <lineage>
        <taxon>Eukaryota</taxon>
        <taxon>Choanoflagellata</taxon>
        <taxon>Craspedida</taxon>
        <taxon>Salpingoecidae</taxon>
        <taxon>Monosiga</taxon>
    </lineage>
</organism>
<dbReference type="Gene3D" id="1.20.1050.130">
    <property type="match status" value="1"/>
</dbReference>
<evidence type="ECO:0000313" key="3">
    <source>
        <dbReference type="Proteomes" id="UP000001357"/>
    </source>
</evidence>